<keyword evidence="2" id="KW-1185">Reference proteome</keyword>
<name>A0AAE0HY76_9PEZI</name>
<dbReference type="EMBL" id="JAUEDM010000006">
    <property type="protein sequence ID" value="KAK3315069.1"/>
    <property type="molecule type" value="Genomic_DNA"/>
</dbReference>
<evidence type="ECO:0000313" key="2">
    <source>
        <dbReference type="Proteomes" id="UP001283341"/>
    </source>
</evidence>
<comment type="caution">
    <text evidence="1">The sequence shown here is derived from an EMBL/GenBank/DDBJ whole genome shotgun (WGS) entry which is preliminary data.</text>
</comment>
<sequence length="249" mass="28077">MSRKAAVEGCVFLHIKGRDVSPGMLSLLQQTRNSFHSRQAKGDLGKPLISPPFPPLEQNLMNALTPTQSTNDAWEWGYIPQKCKAVAEGVGFSPYDLTVFNIHYTDCSDVNSDMSRHYVYHSSPILSGVDLLQTQGFSREPDRHALPLWPYAGEDEKLYLPCRWYEYLFWLTVLMIASIASLPGTTSAETYPSTGDSVYYGNVREPQKQTLWVHETAHFIDWHNGPTGNYLSSTSAWLNAYKRGSRHLG</sequence>
<dbReference type="AlphaFoldDB" id="A0AAE0HY76"/>
<reference evidence="1" key="1">
    <citation type="journal article" date="2023" name="Mol. Phylogenet. Evol.">
        <title>Genome-scale phylogeny and comparative genomics of the fungal order Sordariales.</title>
        <authorList>
            <person name="Hensen N."/>
            <person name="Bonometti L."/>
            <person name="Westerberg I."/>
            <person name="Brannstrom I.O."/>
            <person name="Guillou S."/>
            <person name="Cros-Aarteil S."/>
            <person name="Calhoun S."/>
            <person name="Haridas S."/>
            <person name="Kuo A."/>
            <person name="Mondo S."/>
            <person name="Pangilinan J."/>
            <person name="Riley R."/>
            <person name="LaButti K."/>
            <person name="Andreopoulos B."/>
            <person name="Lipzen A."/>
            <person name="Chen C."/>
            <person name="Yan M."/>
            <person name="Daum C."/>
            <person name="Ng V."/>
            <person name="Clum A."/>
            <person name="Steindorff A."/>
            <person name="Ohm R.A."/>
            <person name="Martin F."/>
            <person name="Silar P."/>
            <person name="Natvig D.O."/>
            <person name="Lalanne C."/>
            <person name="Gautier V."/>
            <person name="Ament-Velasquez S.L."/>
            <person name="Kruys A."/>
            <person name="Hutchinson M.I."/>
            <person name="Powell A.J."/>
            <person name="Barry K."/>
            <person name="Miller A.N."/>
            <person name="Grigoriev I.V."/>
            <person name="Debuchy R."/>
            <person name="Gladieux P."/>
            <person name="Hiltunen Thoren M."/>
            <person name="Johannesson H."/>
        </authorList>
    </citation>
    <scope>NUCLEOTIDE SEQUENCE</scope>
    <source>
        <strain evidence="1">CBS 118394</strain>
    </source>
</reference>
<organism evidence="1 2">
    <name type="scientific">Apodospora peruviana</name>
    <dbReference type="NCBI Taxonomy" id="516989"/>
    <lineage>
        <taxon>Eukaryota</taxon>
        <taxon>Fungi</taxon>
        <taxon>Dikarya</taxon>
        <taxon>Ascomycota</taxon>
        <taxon>Pezizomycotina</taxon>
        <taxon>Sordariomycetes</taxon>
        <taxon>Sordariomycetidae</taxon>
        <taxon>Sordariales</taxon>
        <taxon>Lasiosphaeriaceae</taxon>
        <taxon>Apodospora</taxon>
    </lineage>
</organism>
<proteinExistence type="predicted"/>
<protein>
    <recommendedName>
        <fullName evidence="3">Lysine-specific metallo-endopeptidase domain-containing protein</fullName>
    </recommendedName>
</protein>
<gene>
    <name evidence="1" type="ORF">B0H66DRAFT_593705</name>
</gene>
<dbReference type="Proteomes" id="UP001283341">
    <property type="component" value="Unassembled WGS sequence"/>
</dbReference>
<reference evidence="1" key="2">
    <citation type="submission" date="2023-06" db="EMBL/GenBank/DDBJ databases">
        <authorList>
            <consortium name="Lawrence Berkeley National Laboratory"/>
            <person name="Haridas S."/>
            <person name="Hensen N."/>
            <person name="Bonometti L."/>
            <person name="Westerberg I."/>
            <person name="Brannstrom I.O."/>
            <person name="Guillou S."/>
            <person name="Cros-Aarteil S."/>
            <person name="Calhoun S."/>
            <person name="Kuo A."/>
            <person name="Mondo S."/>
            <person name="Pangilinan J."/>
            <person name="Riley R."/>
            <person name="Labutti K."/>
            <person name="Andreopoulos B."/>
            <person name="Lipzen A."/>
            <person name="Chen C."/>
            <person name="Yanf M."/>
            <person name="Daum C."/>
            <person name="Ng V."/>
            <person name="Clum A."/>
            <person name="Steindorff A."/>
            <person name="Ohm R."/>
            <person name="Martin F."/>
            <person name="Silar P."/>
            <person name="Natvig D."/>
            <person name="Lalanne C."/>
            <person name="Gautier V."/>
            <person name="Ament-Velasquez S.L."/>
            <person name="Kruys A."/>
            <person name="Hutchinson M.I."/>
            <person name="Powell A.J."/>
            <person name="Barry K."/>
            <person name="Miller A.N."/>
            <person name="Grigoriev I.V."/>
            <person name="Debuchy R."/>
            <person name="Gladieux P."/>
            <person name="Thoren M.H."/>
            <person name="Johannesson H."/>
        </authorList>
    </citation>
    <scope>NUCLEOTIDE SEQUENCE</scope>
    <source>
        <strain evidence="1">CBS 118394</strain>
    </source>
</reference>
<evidence type="ECO:0008006" key="3">
    <source>
        <dbReference type="Google" id="ProtNLM"/>
    </source>
</evidence>
<accession>A0AAE0HY76</accession>
<evidence type="ECO:0000313" key="1">
    <source>
        <dbReference type="EMBL" id="KAK3315069.1"/>
    </source>
</evidence>